<dbReference type="Gramene" id="mRNA:HanXRQr2_Chr06g0260821">
    <property type="protein sequence ID" value="CDS:HanXRQr2_Chr06g0260821.1"/>
    <property type="gene ID" value="HanXRQr2_Chr06g0260821"/>
</dbReference>
<evidence type="ECO:0000313" key="2">
    <source>
        <dbReference type="Proteomes" id="UP000215914"/>
    </source>
</evidence>
<protein>
    <submittedName>
        <fullName evidence="1">Uncharacterized protein</fullName>
    </submittedName>
</protein>
<gene>
    <name evidence="1" type="ORF">HanXRQr2_Chr06g0260821</name>
</gene>
<organism evidence="1 2">
    <name type="scientific">Helianthus annuus</name>
    <name type="common">Common sunflower</name>
    <dbReference type="NCBI Taxonomy" id="4232"/>
    <lineage>
        <taxon>Eukaryota</taxon>
        <taxon>Viridiplantae</taxon>
        <taxon>Streptophyta</taxon>
        <taxon>Embryophyta</taxon>
        <taxon>Tracheophyta</taxon>
        <taxon>Spermatophyta</taxon>
        <taxon>Magnoliopsida</taxon>
        <taxon>eudicotyledons</taxon>
        <taxon>Gunneridae</taxon>
        <taxon>Pentapetalae</taxon>
        <taxon>asterids</taxon>
        <taxon>campanulids</taxon>
        <taxon>Asterales</taxon>
        <taxon>Asteraceae</taxon>
        <taxon>Asteroideae</taxon>
        <taxon>Heliantheae alliance</taxon>
        <taxon>Heliantheae</taxon>
        <taxon>Helianthus</taxon>
    </lineage>
</organism>
<dbReference type="Proteomes" id="UP000215914">
    <property type="component" value="Unassembled WGS sequence"/>
</dbReference>
<reference evidence="1" key="2">
    <citation type="submission" date="2020-06" db="EMBL/GenBank/DDBJ databases">
        <title>Helianthus annuus Genome sequencing and assembly Release 2.</title>
        <authorList>
            <person name="Gouzy J."/>
            <person name="Langlade N."/>
            <person name="Munos S."/>
        </authorList>
    </citation>
    <scope>NUCLEOTIDE SEQUENCE</scope>
    <source>
        <tissue evidence="1">Leaves</tissue>
    </source>
</reference>
<dbReference type="AlphaFoldDB" id="A0A9K3NK68"/>
<sequence>MNINGLGIYLTILGNHVATTVFCFDTARLTPNQTTLYISLQTFSMQVLHLADVLNLTIRK</sequence>
<reference evidence="1" key="1">
    <citation type="journal article" date="2017" name="Nature">
        <title>The sunflower genome provides insights into oil metabolism, flowering and Asterid evolution.</title>
        <authorList>
            <person name="Badouin H."/>
            <person name="Gouzy J."/>
            <person name="Grassa C.J."/>
            <person name="Murat F."/>
            <person name="Staton S.E."/>
            <person name="Cottret L."/>
            <person name="Lelandais-Briere C."/>
            <person name="Owens G.L."/>
            <person name="Carrere S."/>
            <person name="Mayjonade B."/>
            <person name="Legrand L."/>
            <person name="Gill N."/>
            <person name="Kane N.C."/>
            <person name="Bowers J.E."/>
            <person name="Hubner S."/>
            <person name="Bellec A."/>
            <person name="Berard A."/>
            <person name="Berges H."/>
            <person name="Blanchet N."/>
            <person name="Boniface M.C."/>
            <person name="Brunel D."/>
            <person name="Catrice O."/>
            <person name="Chaidir N."/>
            <person name="Claudel C."/>
            <person name="Donnadieu C."/>
            <person name="Faraut T."/>
            <person name="Fievet G."/>
            <person name="Helmstetter N."/>
            <person name="King M."/>
            <person name="Knapp S.J."/>
            <person name="Lai Z."/>
            <person name="Le Paslier M.C."/>
            <person name="Lippi Y."/>
            <person name="Lorenzon L."/>
            <person name="Mandel J.R."/>
            <person name="Marage G."/>
            <person name="Marchand G."/>
            <person name="Marquand E."/>
            <person name="Bret-Mestries E."/>
            <person name="Morien E."/>
            <person name="Nambeesan S."/>
            <person name="Nguyen T."/>
            <person name="Pegot-Espagnet P."/>
            <person name="Pouilly N."/>
            <person name="Raftis F."/>
            <person name="Sallet E."/>
            <person name="Schiex T."/>
            <person name="Thomas J."/>
            <person name="Vandecasteele C."/>
            <person name="Vares D."/>
            <person name="Vear F."/>
            <person name="Vautrin S."/>
            <person name="Crespi M."/>
            <person name="Mangin B."/>
            <person name="Burke J.M."/>
            <person name="Salse J."/>
            <person name="Munos S."/>
            <person name="Vincourt P."/>
            <person name="Rieseberg L.H."/>
            <person name="Langlade N.B."/>
        </authorList>
    </citation>
    <scope>NUCLEOTIDE SEQUENCE</scope>
    <source>
        <tissue evidence="1">Leaves</tissue>
    </source>
</reference>
<comment type="caution">
    <text evidence="1">The sequence shown here is derived from an EMBL/GenBank/DDBJ whole genome shotgun (WGS) entry which is preliminary data.</text>
</comment>
<name>A0A9K3NK68_HELAN</name>
<evidence type="ECO:0000313" key="1">
    <source>
        <dbReference type="EMBL" id="KAF5802553.1"/>
    </source>
</evidence>
<proteinExistence type="predicted"/>
<keyword evidence="2" id="KW-1185">Reference proteome</keyword>
<dbReference type="EMBL" id="MNCJ02000321">
    <property type="protein sequence ID" value="KAF5802553.1"/>
    <property type="molecule type" value="Genomic_DNA"/>
</dbReference>
<accession>A0A9K3NK68</accession>